<dbReference type="Pfam" id="PF08546">
    <property type="entry name" value="ApbA_C"/>
    <property type="match status" value="1"/>
</dbReference>
<dbReference type="GO" id="GO:0008677">
    <property type="term" value="F:2-dehydropantoate 2-reductase activity"/>
    <property type="evidence" value="ECO:0007669"/>
    <property type="project" value="UniProtKB-EC"/>
</dbReference>
<dbReference type="InterPro" id="IPR013752">
    <property type="entry name" value="KPA_reductase"/>
</dbReference>
<evidence type="ECO:0000256" key="3">
    <source>
        <dbReference type="ARBA" id="ARBA00013014"/>
    </source>
</evidence>
<evidence type="ECO:0000256" key="9">
    <source>
        <dbReference type="ARBA" id="ARBA00048793"/>
    </source>
</evidence>
<dbReference type="InterPro" id="IPR013328">
    <property type="entry name" value="6PGD_dom2"/>
</dbReference>
<evidence type="ECO:0000256" key="6">
    <source>
        <dbReference type="ARBA" id="ARBA00022857"/>
    </source>
</evidence>
<dbReference type="InterPro" id="IPR051402">
    <property type="entry name" value="KPR-Related"/>
</dbReference>
<feature type="domain" description="Ketopantoate reductase C-terminal" evidence="12">
    <location>
        <begin position="177"/>
        <end position="301"/>
    </location>
</feature>
<dbReference type="EMBL" id="PHUF01000007">
    <property type="protein sequence ID" value="PKB13430.1"/>
    <property type="molecule type" value="Genomic_DNA"/>
</dbReference>
<dbReference type="Gene3D" id="1.10.1040.10">
    <property type="entry name" value="N-(1-d-carboxylethyl)-l-norvaline Dehydrogenase, domain 2"/>
    <property type="match status" value="1"/>
</dbReference>
<dbReference type="Proteomes" id="UP000232587">
    <property type="component" value="Unassembled WGS sequence"/>
</dbReference>
<comment type="similarity">
    <text evidence="2 10">Belongs to the ketopantoate reductase family.</text>
</comment>
<evidence type="ECO:0000259" key="12">
    <source>
        <dbReference type="Pfam" id="PF08546"/>
    </source>
</evidence>
<sequence length="305" mass="31526">MKIAVVGAGAMGSVFAVHFAEAGHAVLLIQREGAHLDAIRAHGLNLAGPDGERRHRLRAEAVPPAEVHDMVVIATKATQVAAAARALRPLIGPETVIVAMQNGIGAADLIALSLPANQLVIGIAAAFGAQLTGPGRGEHKAMQAIRLGAYGDLPKVLLLRAVEAWQEAGFAAGAADDILTMQWEKLICNASFSAPCGLSGLTVGAALADKDLGAVCLAAGREAWTVARRLGVAIAIEDPEAHIRAFAERVAGAKPSLLQDIEAGRPSEIDFINGAVAREAERAGLAAPVNRTLAALVRQHEAAQR</sequence>
<dbReference type="NCBIfam" id="TIGR00745">
    <property type="entry name" value="apbA_panE"/>
    <property type="match status" value="1"/>
</dbReference>
<organism evidence="13 14">
    <name type="scientific">Novosphingobium kunmingense</name>
    <dbReference type="NCBI Taxonomy" id="1211806"/>
    <lineage>
        <taxon>Bacteria</taxon>
        <taxon>Pseudomonadati</taxon>
        <taxon>Pseudomonadota</taxon>
        <taxon>Alphaproteobacteria</taxon>
        <taxon>Sphingomonadales</taxon>
        <taxon>Sphingomonadaceae</taxon>
        <taxon>Novosphingobium</taxon>
    </lineage>
</organism>
<evidence type="ECO:0000256" key="5">
    <source>
        <dbReference type="ARBA" id="ARBA00022655"/>
    </source>
</evidence>
<evidence type="ECO:0000256" key="7">
    <source>
        <dbReference type="ARBA" id="ARBA00023002"/>
    </source>
</evidence>
<dbReference type="Gene3D" id="3.40.50.720">
    <property type="entry name" value="NAD(P)-binding Rossmann-like Domain"/>
    <property type="match status" value="1"/>
</dbReference>
<evidence type="ECO:0000313" key="14">
    <source>
        <dbReference type="Proteomes" id="UP000232587"/>
    </source>
</evidence>
<proteinExistence type="inferred from homology"/>
<reference evidence="13 14" key="1">
    <citation type="submission" date="2017-11" db="EMBL/GenBank/DDBJ databases">
        <title>Genomic Encyclopedia of Type Strains, Phase III (KMG-III): the genomes of soil and plant-associated and newly described type strains.</title>
        <authorList>
            <person name="Whitman W."/>
        </authorList>
    </citation>
    <scope>NUCLEOTIDE SEQUENCE [LARGE SCALE GENOMIC DNA]</scope>
    <source>
        <strain evidence="13 14">CGMCC 1.12274</strain>
    </source>
</reference>
<comment type="caution">
    <text evidence="13">The sequence shown here is derived from an EMBL/GenBank/DDBJ whole genome shotgun (WGS) entry which is preliminary data.</text>
</comment>
<evidence type="ECO:0000259" key="11">
    <source>
        <dbReference type="Pfam" id="PF02558"/>
    </source>
</evidence>
<dbReference type="Pfam" id="PF02558">
    <property type="entry name" value="ApbA"/>
    <property type="match status" value="1"/>
</dbReference>
<dbReference type="PANTHER" id="PTHR21708:SF26">
    <property type="entry name" value="2-DEHYDROPANTOATE 2-REDUCTASE"/>
    <property type="match status" value="1"/>
</dbReference>
<name>A0A2N0H3F9_9SPHN</name>
<keyword evidence="6 10" id="KW-0521">NADP</keyword>
<comment type="function">
    <text evidence="10">Catalyzes the NADPH-dependent reduction of ketopantoate into pantoic acid.</text>
</comment>
<dbReference type="InterPro" id="IPR003710">
    <property type="entry name" value="ApbA"/>
</dbReference>
<evidence type="ECO:0000256" key="2">
    <source>
        <dbReference type="ARBA" id="ARBA00007870"/>
    </source>
</evidence>
<evidence type="ECO:0000256" key="8">
    <source>
        <dbReference type="ARBA" id="ARBA00032024"/>
    </source>
</evidence>
<comment type="catalytic activity">
    <reaction evidence="9 10">
        <text>(R)-pantoate + NADP(+) = 2-dehydropantoate + NADPH + H(+)</text>
        <dbReference type="Rhea" id="RHEA:16233"/>
        <dbReference type="ChEBI" id="CHEBI:11561"/>
        <dbReference type="ChEBI" id="CHEBI:15378"/>
        <dbReference type="ChEBI" id="CHEBI:15980"/>
        <dbReference type="ChEBI" id="CHEBI:57783"/>
        <dbReference type="ChEBI" id="CHEBI:58349"/>
        <dbReference type="EC" id="1.1.1.169"/>
    </reaction>
</comment>
<dbReference type="AlphaFoldDB" id="A0A2N0H3F9"/>
<dbReference type="InterPro" id="IPR036291">
    <property type="entry name" value="NAD(P)-bd_dom_sf"/>
</dbReference>
<gene>
    <name evidence="13" type="ORF">B0I00_3229</name>
</gene>
<dbReference type="SUPFAM" id="SSF48179">
    <property type="entry name" value="6-phosphogluconate dehydrogenase C-terminal domain-like"/>
    <property type="match status" value="1"/>
</dbReference>
<dbReference type="OrthoDB" id="9793586at2"/>
<evidence type="ECO:0000256" key="10">
    <source>
        <dbReference type="RuleBase" id="RU362068"/>
    </source>
</evidence>
<dbReference type="InterPro" id="IPR013332">
    <property type="entry name" value="KPR_N"/>
</dbReference>
<dbReference type="GO" id="GO:0015940">
    <property type="term" value="P:pantothenate biosynthetic process"/>
    <property type="evidence" value="ECO:0007669"/>
    <property type="project" value="UniProtKB-UniPathway"/>
</dbReference>
<dbReference type="SUPFAM" id="SSF51735">
    <property type="entry name" value="NAD(P)-binding Rossmann-fold domains"/>
    <property type="match status" value="1"/>
</dbReference>
<dbReference type="UniPathway" id="UPA00028">
    <property type="reaction ID" value="UER00004"/>
</dbReference>
<dbReference type="FunFam" id="1.10.1040.10:FF:000017">
    <property type="entry name" value="2-dehydropantoate 2-reductase"/>
    <property type="match status" value="1"/>
</dbReference>
<comment type="pathway">
    <text evidence="1 10">Cofactor biosynthesis; (R)-pantothenate biosynthesis; (R)-pantoate from 3-methyl-2-oxobutanoate: step 2/2.</text>
</comment>
<dbReference type="GO" id="GO:0005737">
    <property type="term" value="C:cytoplasm"/>
    <property type="evidence" value="ECO:0007669"/>
    <property type="project" value="TreeGrafter"/>
</dbReference>
<evidence type="ECO:0000256" key="4">
    <source>
        <dbReference type="ARBA" id="ARBA00019465"/>
    </source>
</evidence>
<accession>A0A2N0H3F9</accession>
<dbReference type="InterPro" id="IPR008927">
    <property type="entry name" value="6-PGluconate_DH-like_C_sf"/>
</dbReference>
<evidence type="ECO:0000313" key="13">
    <source>
        <dbReference type="EMBL" id="PKB13430.1"/>
    </source>
</evidence>
<keyword evidence="14" id="KW-1185">Reference proteome</keyword>
<dbReference type="EC" id="1.1.1.169" evidence="3 10"/>
<keyword evidence="7 10" id="KW-0560">Oxidoreductase</keyword>
<keyword evidence="5 10" id="KW-0566">Pantothenate biosynthesis</keyword>
<dbReference type="RefSeq" id="WP_100868410.1">
    <property type="nucleotide sequence ID" value="NZ_PHUF01000007.1"/>
</dbReference>
<dbReference type="PANTHER" id="PTHR21708">
    <property type="entry name" value="PROBABLE 2-DEHYDROPANTOATE 2-REDUCTASE"/>
    <property type="match status" value="1"/>
</dbReference>
<protein>
    <recommendedName>
        <fullName evidence="4 10">2-dehydropantoate 2-reductase</fullName>
        <ecNumber evidence="3 10">1.1.1.169</ecNumber>
    </recommendedName>
    <alternativeName>
        <fullName evidence="8 10">Ketopantoate reductase</fullName>
    </alternativeName>
</protein>
<evidence type="ECO:0000256" key="1">
    <source>
        <dbReference type="ARBA" id="ARBA00004994"/>
    </source>
</evidence>
<feature type="domain" description="Ketopantoate reductase N-terminal" evidence="11">
    <location>
        <begin position="3"/>
        <end position="150"/>
    </location>
</feature>